<comment type="subcellular location">
    <subcellularLocation>
        <location evidence="2">Cytoplasm</location>
    </subcellularLocation>
    <subcellularLocation>
        <location evidence="1">Nucleus</location>
    </subcellularLocation>
</comment>
<dbReference type="Proteomes" id="UP000016931">
    <property type="component" value="Unassembled WGS sequence"/>
</dbReference>
<evidence type="ECO:0000256" key="1">
    <source>
        <dbReference type="ARBA" id="ARBA00004123"/>
    </source>
</evidence>
<dbReference type="EMBL" id="KB456260">
    <property type="protein sequence ID" value="EMF16352.1"/>
    <property type="molecule type" value="Genomic_DNA"/>
</dbReference>
<keyword evidence="7 13" id="KW-0808">Transferase</keyword>
<dbReference type="GO" id="GO:0010485">
    <property type="term" value="F:histone H4 acetyltransferase activity"/>
    <property type="evidence" value="ECO:0007669"/>
    <property type="project" value="InterPro"/>
</dbReference>
<feature type="non-terminal residue" evidence="13">
    <location>
        <position position="161"/>
    </location>
</feature>
<comment type="catalytic activity">
    <reaction evidence="11">
        <text>N-terminal L-seryl-[histone H4] + acetyl-CoA = N-terminal N(alpha)-acetyl-L-seryl-[histone H4] + CoA + H(+)</text>
        <dbReference type="Rhea" id="RHEA:50596"/>
        <dbReference type="Rhea" id="RHEA-COMP:12740"/>
        <dbReference type="Rhea" id="RHEA-COMP:12743"/>
        <dbReference type="ChEBI" id="CHEBI:15378"/>
        <dbReference type="ChEBI" id="CHEBI:57287"/>
        <dbReference type="ChEBI" id="CHEBI:57288"/>
        <dbReference type="ChEBI" id="CHEBI:64738"/>
        <dbReference type="ChEBI" id="CHEBI:83690"/>
        <dbReference type="EC" id="2.3.1.257"/>
    </reaction>
</comment>
<evidence type="ECO:0000256" key="6">
    <source>
        <dbReference type="ARBA" id="ARBA00022490"/>
    </source>
</evidence>
<evidence type="ECO:0000256" key="5">
    <source>
        <dbReference type="ARBA" id="ARBA00015043"/>
    </source>
</evidence>
<sequence length="161" mass="18494">LCYAASLDEELLQNCFDLIERTSRHDYAPSSIGWHAKRKLREMKEKEMRYILLYGNKAQDFAGFLSFMLTYDSVPAVPVLYVYEIHLEKAYRSKGVGKGLMRIAEDIARKVGVEKIMLTCFRSNVKARAFYVALGYVADASSPEDRETRNKVVKTDYVIMS</sequence>
<gene>
    <name evidence="13" type="ORF">SEPMUDRAFT_17206</name>
</gene>
<dbReference type="AlphaFoldDB" id="N1QJ84"/>
<evidence type="ECO:0000256" key="2">
    <source>
        <dbReference type="ARBA" id="ARBA00004496"/>
    </source>
</evidence>
<dbReference type="InterPro" id="IPR039949">
    <property type="entry name" value="NAA40"/>
</dbReference>
<protein>
    <recommendedName>
        <fullName evidence="5">N-alpha-acetyltransferase 40</fullName>
        <ecNumber evidence="4">2.3.1.257</ecNumber>
    </recommendedName>
</protein>
<dbReference type="InterPro" id="IPR000182">
    <property type="entry name" value="GNAT_dom"/>
</dbReference>
<dbReference type="GO" id="GO:0005634">
    <property type="term" value="C:nucleus"/>
    <property type="evidence" value="ECO:0007669"/>
    <property type="project" value="UniProtKB-SubCell"/>
</dbReference>
<dbReference type="Pfam" id="PF00583">
    <property type="entry name" value="Acetyltransf_1"/>
    <property type="match status" value="1"/>
</dbReference>
<dbReference type="eggNOG" id="KOG2488">
    <property type="taxonomic scope" value="Eukaryota"/>
</dbReference>
<keyword evidence="6" id="KW-0963">Cytoplasm</keyword>
<name>N1QJ84_SPHMS</name>
<dbReference type="SUPFAM" id="SSF55729">
    <property type="entry name" value="Acyl-CoA N-acyltransferases (Nat)"/>
    <property type="match status" value="1"/>
</dbReference>
<dbReference type="GO" id="GO:0005737">
    <property type="term" value="C:cytoplasm"/>
    <property type="evidence" value="ECO:0007669"/>
    <property type="project" value="UniProtKB-SubCell"/>
</dbReference>
<evidence type="ECO:0000256" key="7">
    <source>
        <dbReference type="ARBA" id="ARBA00022679"/>
    </source>
</evidence>
<feature type="domain" description="N-acetyltransferase" evidence="12">
    <location>
        <begin position="2"/>
        <end position="161"/>
    </location>
</feature>
<dbReference type="PANTHER" id="PTHR20531:SF1">
    <property type="entry name" value="N-ALPHA-ACETYLTRANSFERASE 40"/>
    <property type="match status" value="1"/>
</dbReference>
<dbReference type="HOGENOM" id="CLU_051699_1_2_1"/>
<dbReference type="OMA" id="ETNVGPY"/>
<evidence type="ECO:0000256" key="11">
    <source>
        <dbReference type="ARBA" id="ARBA00049524"/>
    </source>
</evidence>
<keyword evidence="9 13" id="KW-0012">Acyltransferase</keyword>
<dbReference type="GO" id="GO:0043998">
    <property type="term" value="F:histone H2A acetyltransferase activity"/>
    <property type="evidence" value="ECO:0007669"/>
    <property type="project" value="InterPro"/>
</dbReference>
<evidence type="ECO:0000313" key="14">
    <source>
        <dbReference type="Proteomes" id="UP000016931"/>
    </source>
</evidence>
<keyword evidence="14" id="KW-1185">Reference proteome</keyword>
<proteinExistence type="inferred from homology"/>
<dbReference type="Gene3D" id="3.40.630.30">
    <property type="match status" value="1"/>
</dbReference>
<dbReference type="STRING" id="692275.N1QJ84"/>
<reference evidence="13 14" key="1">
    <citation type="journal article" date="2012" name="PLoS Pathog.">
        <title>Diverse lifestyles and strategies of plant pathogenesis encoded in the genomes of eighteen Dothideomycetes fungi.</title>
        <authorList>
            <person name="Ohm R.A."/>
            <person name="Feau N."/>
            <person name="Henrissat B."/>
            <person name="Schoch C.L."/>
            <person name="Horwitz B.A."/>
            <person name="Barry K.W."/>
            <person name="Condon B.J."/>
            <person name="Copeland A.C."/>
            <person name="Dhillon B."/>
            <person name="Glaser F."/>
            <person name="Hesse C.N."/>
            <person name="Kosti I."/>
            <person name="LaButti K."/>
            <person name="Lindquist E.A."/>
            <person name="Lucas S."/>
            <person name="Salamov A.A."/>
            <person name="Bradshaw R.E."/>
            <person name="Ciuffetti L."/>
            <person name="Hamelin R.C."/>
            <person name="Kema G.H.J."/>
            <person name="Lawrence C."/>
            <person name="Scott J.A."/>
            <person name="Spatafora J.W."/>
            <person name="Turgeon B.G."/>
            <person name="de Wit P.J.G.M."/>
            <person name="Zhong S."/>
            <person name="Goodwin S.B."/>
            <person name="Grigoriev I.V."/>
        </authorList>
    </citation>
    <scope>NUCLEOTIDE SEQUENCE [LARGE SCALE GENOMIC DNA]</scope>
    <source>
        <strain evidence="13 14">SO2202</strain>
    </source>
</reference>
<dbReference type="PANTHER" id="PTHR20531">
    <property type="entry name" value="N-ALPHA-ACETYLTRANSFERASE 40"/>
    <property type="match status" value="1"/>
</dbReference>
<organism evidence="13 14">
    <name type="scientific">Sphaerulina musiva (strain SO2202)</name>
    <name type="common">Poplar stem canker fungus</name>
    <name type="synonym">Septoria musiva</name>
    <dbReference type="NCBI Taxonomy" id="692275"/>
    <lineage>
        <taxon>Eukaryota</taxon>
        <taxon>Fungi</taxon>
        <taxon>Dikarya</taxon>
        <taxon>Ascomycota</taxon>
        <taxon>Pezizomycotina</taxon>
        <taxon>Dothideomycetes</taxon>
        <taxon>Dothideomycetidae</taxon>
        <taxon>Mycosphaerellales</taxon>
        <taxon>Mycosphaerellaceae</taxon>
        <taxon>Sphaerulina</taxon>
    </lineage>
</organism>
<comment type="similarity">
    <text evidence="3">Belongs to the acetyltransferase family. NAA40 subfamily.</text>
</comment>
<dbReference type="GO" id="GO:1990189">
    <property type="term" value="F:protein N-terminal-serine acetyltransferase activity"/>
    <property type="evidence" value="ECO:0007669"/>
    <property type="project" value="UniProtKB-EC"/>
</dbReference>
<accession>N1QJ84</accession>
<dbReference type="PROSITE" id="PS51186">
    <property type="entry name" value="GNAT"/>
    <property type="match status" value="1"/>
</dbReference>
<evidence type="ECO:0000313" key="13">
    <source>
        <dbReference type="EMBL" id="EMF16352.1"/>
    </source>
</evidence>
<feature type="non-terminal residue" evidence="13">
    <location>
        <position position="1"/>
    </location>
</feature>
<keyword evidence="8" id="KW-0539">Nucleus</keyword>
<evidence type="ECO:0000259" key="12">
    <source>
        <dbReference type="PROSITE" id="PS51186"/>
    </source>
</evidence>
<dbReference type="CDD" id="cd04301">
    <property type="entry name" value="NAT_SF"/>
    <property type="match status" value="1"/>
</dbReference>
<evidence type="ECO:0000256" key="9">
    <source>
        <dbReference type="ARBA" id="ARBA00023315"/>
    </source>
</evidence>
<dbReference type="OrthoDB" id="424551at2759"/>
<comment type="catalytic activity">
    <reaction evidence="10">
        <text>N-terminal L-seryl-[histone H2A] + acetyl-CoA = N-terminal N(alpha)-acetyl-L-seryl-[histone H2A] + CoA + H(+)</text>
        <dbReference type="Rhea" id="RHEA:50600"/>
        <dbReference type="Rhea" id="RHEA-COMP:12742"/>
        <dbReference type="Rhea" id="RHEA-COMP:12744"/>
        <dbReference type="ChEBI" id="CHEBI:15378"/>
        <dbReference type="ChEBI" id="CHEBI:57287"/>
        <dbReference type="ChEBI" id="CHEBI:57288"/>
        <dbReference type="ChEBI" id="CHEBI:64738"/>
        <dbReference type="ChEBI" id="CHEBI:83690"/>
        <dbReference type="EC" id="2.3.1.257"/>
    </reaction>
</comment>
<dbReference type="GeneID" id="27905430"/>
<evidence type="ECO:0000256" key="4">
    <source>
        <dbReference type="ARBA" id="ARBA00012950"/>
    </source>
</evidence>
<evidence type="ECO:0000256" key="10">
    <source>
        <dbReference type="ARBA" id="ARBA00047821"/>
    </source>
</evidence>
<dbReference type="InterPro" id="IPR016181">
    <property type="entry name" value="Acyl_CoA_acyltransferase"/>
</dbReference>
<evidence type="ECO:0000256" key="8">
    <source>
        <dbReference type="ARBA" id="ARBA00023242"/>
    </source>
</evidence>
<dbReference type="EC" id="2.3.1.257" evidence="4"/>
<evidence type="ECO:0000256" key="3">
    <source>
        <dbReference type="ARBA" id="ARBA00008870"/>
    </source>
</evidence>
<dbReference type="RefSeq" id="XP_016764473.1">
    <property type="nucleotide sequence ID" value="XM_016908293.1"/>
</dbReference>